<dbReference type="Proteomes" id="UP000004277">
    <property type="component" value="Unassembled WGS sequence"/>
</dbReference>
<keyword evidence="2" id="KW-1185">Reference proteome</keyword>
<sequence length="94" mass="10937">MTTGNDPTLLEAENLEAALEREKKNFVCPMCKADSWLLLNDQRFYYPTSWRYGHRIELSGPRFVPVHALRCQRCGFIATFDQDTLNKFVHGQDN</sequence>
<comment type="caution">
    <text evidence="1">The sequence shown here is derived from an EMBL/GenBank/DDBJ whole genome shotgun (WGS) entry which is preliminary data.</text>
</comment>
<protein>
    <submittedName>
        <fullName evidence="1">Uncharacterized protein</fullName>
    </submittedName>
</protein>
<name>A0ACD3SQU5_9BURK</name>
<gene>
    <name evidence="1" type="ORF">MW7_007205</name>
</gene>
<organism evidence="1 2">
    <name type="scientific">Imbroritus primus</name>
    <dbReference type="NCBI Taxonomy" id="3058603"/>
    <lineage>
        <taxon>Bacteria</taxon>
        <taxon>Pseudomonadati</taxon>
        <taxon>Pseudomonadota</taxon>
        <taxon>Betaproteobacteria</taxon>
        <taxon>Burkholderiales</taxon>
        <taxon>Burkholderiaceae</taxon>
        <taxon>Imbroritus</taxon>
    </lineage>
</organism>
<dbReference type="EMBL" id="AKCV02000015">
    <property type="protein sequence ID" value="TMS58506.1"/>
    <property type="molecule type" value="Genomic_DNA"/>
</dbReference>
<accession>A0ACD3SQU5</accession>
<reference evidence="1" key="1">
    <citation type="submission" date="2019-05" db="EMBL/GenBank/DDBJ databases">
        <title>Revised genome assembly of Burkholderiaceae (previously Ralstonia) sp. PBA.</title>
        <authorList>
            <person name="Gan H.M."/>
        </authorList>
    </citation>
    <scope>NUCLEOTIDE SEQUENCE</scope>
    <source>
        <strain evidence="1">PBA</strain>
    </source>
</reference>
<evidence type="ECO:0000313" key="2">
    <source>
        <dbReference type="Proteomes" id="UP000004277"/>
    </source>
</evidence>
<evidence type="ECO:0000313" key="1">
    <source>
        <dbReference type="EMBL" id="TMS58506.1"/>
    </source>
</evidence>
<proteinExistence type="predicted"/>